<proteinExistence type="predicted"/>
<dbReference type="EMBL" id="JAYKOT010000003">
    <property type="protein sequence ID" value="MEB3429981.1"/>
    <property type="molecule type" value="Genomic_DNA"/>
</dbReference>
<dbReference type="RefSeq" id="WP_324620530.1">
    <property type="nucleotide sequence ID" value="NZ_JAYKOT010000003.1"/>
</dbReference>
<sequence length="63" mass="7344">MLNIAFLEAYISRYDLRYLLNGIIALSDGEKPYLPLNPLLKMKLEKLIKGTDIEEMLKEFNII</sequence>
<dbReference type="Proteomes" id="UP001357733">
    <property type="component" value="Unassembled WGS sequence"/>
</dbReference>
<evidence type="ECO:0000313" key="2">
    <source>
        <dbReference type="Proteomes" id="UP001357733"/>
    </source>
</evidence>
<evidence type="ECO:0000313" key="1">
    <source>
        <dbReference type="EMBL" id="MEB3429981.1"/>
    </source>
</evidence>
<gene>
    <name evidence="1" type="ORF">VLK81_08165</name>
</gene>
<name>A0AAW9MS98_9FIRM</name>
<accession>A0AAW9MS98</accession>
<protein>
    <submittedName>
        <fullName evidence="1">Uncharacterized protein</fullName>
    </submittedName>
</protein>
<comment type="caution">
    <text evidence="1">The sequence shown here is derived from an EMBL/GenBank/DDBJ whole genome shotgun (WGS) entry which is preliminary data.</text>
</comment>
<organism evidence="1 2">
    <name type="scientific">Citroniella saccharovorans</name>
    <dbReference type="NCBI Taxonomy" id="2053367"/>
    <lineage>
        <taxon>Bacteria</taxon>
        <taxon>Bacillati</taxon>
        <taxon>Bacillota</taxon>
        <taxon>Tissierellia</taxon>
        <taxon>Tissierellales</taxon>
        <taxon>Peptoniphilaceae</taxon>
        <taxon>Citroniella</taxon>
    </lineage>
</organism>
<keyword evidence="2" id="KW-1185">Reference proteome</keyword>
<reference evidence="1 2" key="1">
    <citation type="submission" date="2024-01" db="EMBL/GenBank/DDBJ databases">
        <title>Complete genome sequence of Citroniella saccharovorans strain M6.X9, isolated from human fecal sample.</title>
        <authorList>
            <person name="Cheng G."/>
            <person name="Westerholm M."/>
            <person name="Schnurer A."/>
        </authorList>
    </citation>
    <scope>NUCLEOTIDE SEQUENCE [LARGE SCALE GENOMIC DNA]</scope>
    <source>
        <strain evidence="1 2">DSM 29873</strain>
    </source>
</reference>
<dbReference type="AlphaFoldDB" id="A0AAW9MS98"/>